<organism evidence="14 15">
    <name type="scientific">Vespula pensylvanica</name>
    <name type="common">Western yellow jacket</name>
    <name type="synonym">Wasp</name>
    <dbReference type="NCBI Taxonomy" id="30213"/>
    <lineage>
        <taxon>Eukaryota</taxon>
        <taxon>Metazoa</taxon>
        <taxon>Ecdysozoa</taxon>
        <taxon>Arthropoda</taxon>
        <taxon>Hexapoda</taxon>
        <taxon>Insecta</taxon>
        <taxon>Pterygota</taxon>
        <taxon>Neoptera</taxon>
        <taxon>Endopterygota</taxon>
        <taxon>Hymenoptera</taxon>
        <taxon>Apocrita</taxon>
        <taxon>Aculeata</taxon>
        <taxon>Vespoidea</taxon>
        <taxon>Vespidae</taxon>
        <taxon>Vespinae</taxon>
        <taxon>Vespula</taxon>
    </lineage>
</organism>
<feature type="chain" id="PRO_5032347082" description="Chymotrypsin-2" evidence="12">
    <location>
        <begin position="19"/>
        <end position="282"/>
    </location>
</feature>
<keyword evidence="3" id="KW-0964">Secreted</keyword>
<dbReference type="EC" id="3.4.21.1" evidence="8"/>
<keyword evidence="5 11" id="KW-0378">Hydrolase</keyword>
<evidence type="ECO:0000256" key="10">
    <source>
        <dbReference type="ARBA" id="ARBA00075128"/>
    </source>
</evidence>
<feature type="signal peptide" evidence="12">
    <location>
        <begin position="1"/>
        <end position="18"/>
    </location>
</feature>
<evidence type="ECO:0000313" key="15">
    <source>
        <dbReference type="Proteomes" id="UP000600918"/>
    </source>
</evidence>
<keyword evidence="7" id="KW-1015">Disulfide bond</keyword>
<keyword evidence="4 11" id="KW-0645">Protease</keyword>
<dbReference type="InterPro" id="IPR033116">
    <property type="entry name" value="TRYPSIN_SER"/>
</dbReference>
<dbReference type="InterPro" id="IPR001314">
    <property type="entry name" value="Peptidase_S1A"/>
</dbReference>
<dbReference type="PANTHER" id="PTHR24276:SF96">
    <property type="entry name" value="PEPTIDASE S1 DOMAIN-CONTAINING PROTEIN"/>
    <property type="match status" value="1"/>
</dbReference>
<dbReference type="PANTHER" id="PTHR24276">
    <property type="entry name" value="POLYSERASE-RELATED"/>
    <property type="match status" value="1"/>
</dbReference>
<dbReference type="GO" id="GO:0004252">
    <property type="term" value="F:serine-type endopeptidase activity"/>
    <property type="evidence" value="ECO:0007669"/>
    <property type="project" value="UniProtKB-EC"/>
</dbReference>
<dbReference type="Gene3D" id="2.40.10.10">
    <property type="entry name" value="Trypsin-like serine proteases"/>
    <property type="match status" value="2"/>
</dbReference>
<dbReference type="PROSITE" id="PS00135">
    <property type="entry name" value="TRYPSIN_SER"/>
    <property type="match status" value="1"/>
</dbReference>
<accession>A0A834P4V4</accession>
<evidence type="ECO:0000256" key="4">
    <source>
        <dbReference type="ARBA" id="ARBA00022670"/>
    </source>
</evidence>
<keyword evidence="15" id="KW-1185">Reference proteome</keyword>
<evidence type="ECO:0000256" key="1">
    <source>
        <dbReference type="ARBA" id="ARBA00004239"/>
    </source>
</evidence>
<dbReference type="InterPro" id="IPR001254">
    <property type="entry name" value="Trypsin_dom"/>
</dbReference>
<evidence type="ECO:0000256" key="8">
    <source>
        <dbReference type="ARBA" id="ARBA00044036"/>
    </source>
</evidence>
<dbReference type="SMART" id="SM00020">
    <property type="entry name" value="Tryp_SPc"/>
    <property type="match status" value="1"/>
</dbReference>
<evidence type="ECO:0000259" key="13">
    <source>
        <dbReference type="PROSITE" id="PS50240"/>
    </source>
</evidence>
<dbReference type="GO" id="GO:0005576">
    <property type="term" value="C:extracellular region"/>
    <property type="evidence" value="ECO:0007669"/>
    <property type="project" value="UniProtKB-SubCell"/>
</dbReference>
<keyword evidence="6 11" id="KW-0720">Serine protease</keyword>
<dbReference type="EMBL" id="JACSDY010000004">
    <property type="protein sequence ID" value="KAF7429065.1"/>
    <property type="molecule type" value="Genomic_DNA"/>
</dbReference>
<evidence type="ECO:0000256" key="2">
    <source>
        <dbReference type="ARBA" id="ARBA00007664"/>
    </source>
</evidence>
<keyword evidence="12" id="KW-0732">Signal</keyword>
<evidence type="ECO:0000256" key="6">
    <source>
        <dbReference type="ARBA" id="ARBA00022825"/>
    </source>
</evidence>
<reference evidence="14" key="1">
    <citation type="journal article" date="2020" name="G3 (Bethesda)">
        <title>High-Quality Assemblies for Three Invasive Social Wasps from the &lt;i&gt;Vespula&lt;/i&gt; Genus.</title>
        <authorList>
            <person name="Harrop T.W.R."/>
            <person name="Guhlin J."/>
            <person name="McLaughlin G.M."/>
            <person name="Permina E."/>
            <person name="Stockwell P."/>
            <person name="Gilligan J."/>
            <person name="Le Lec M.F."/>
            <person name="Gruber M.A.M."/>
            <person name="Quinn O."/>
            <person name="Lovegrove M."/>
            <person name="Duncan E.J."/>
            <person name="Remnant E.J."/>
            <person name="Van Eeckhoven J."/>
            <person name="Graham B."/>
            <person name="Knapp R.A."/>
            <person name="Langford K.W."/>
            <person name="Kronenberg Z."/>
            <person name="Press M.O."/>
            <person name="Eacker S.M."/>
            <person name="Wilson-Rankin E.E."/>
            <person name="Purcell J."/>
            <person name="Lester P.J."/>
            <person name="Dearden P.K."/>
        </authorList>
    </citation>
    <scope>NUCLEOTIDE SEQUENCE</scope>
    <source>
        <strain evidence="14">Volc-1</strain>
    </source>
</reference>
<dbReference type="InterPro" id="IPR009003">
    <property type="entry name" value="Peptidase_S1_PA"/>
</dbReference>
<dbReference type="GO" id="GO:0016485">
    <property type="term" value="P:protein processing"/>
    <property type="evidence" value="ECO:0007669"/>
    <property type="project" value="UniProtKB-ARBA"/>
</dbReference>
<gene>
    <name evidence="14" type="ORF">H0235_005463</name>
</gene>
<dbReference type="PRINTS" id="PR00722">
    <property type="entry name" value="CHYMOTRYPSIN"/>
</dbReference>
<dbReference type="PROSITE" id="PS50240">
    <property type="entry name" value="TRYPSIN_DOM"/>
    <property type="match status" value="1"/>
</dbReference>
<evidence type="ECO:0000313" key="14">
    <source>
        <dbReference type="EMBL" id="KAF7429065.1"/>
    </source>
</evidence>
<protein>
    <recommendedName>
        <fullName evidence="9">Chymotrypsin-2</fullName>
        <ecNumber evidence="8">3.4.21.1</ecNumber>
    </recommendedName>
    <alternativeName>
        <fullName evidence="10">Chymotrypsin II</fullName>
    </alternativeName>
</protein>
<evidence type="ECO:0000256" key="9">
    <source>
        <dbReference type="ARBA" id="ARBA00074500"/>
    </source>
</evidence>
<dbReference type="CDD" id="cd00190">
    <property type="entry name" value="Tryp_SPc"/>
    <property type="match status" value="1"/>
</dbReference>
<dbReference type="PROSITE" id="PS00134">
    <property type="entry name" value="TRYPSIN_HIS"/>
    <property type="match status" value="1"/>
</dbReference>
<comment type="subcellular location">
    <subcellularLocation>
        <location evidence="1">Secreted</location>
        <location evidence="1">Extracellular space</location>
    </subcellularLocation>
</comment>
<feature type="domain" description="Peptidase S1" evidence="13">
    <location>
        <begin position="25"/>
        <end position="248"/>
    </location>
</feature>
<proteinExistence type="inferred from homology"/>
<comment type="similarity">
    <text evidence="2">Belongs to the peptidase S1 family.</text>
</comment>
<dbReference type="InterPro" id="IPR043504">
    <property type="entry name" value="Peptidase_S1_PA_chymotrypsin"/>
</dbReference>
<sequence>MLLFLYICSVITMYDAIADSSIPKIVGGSAAKEGQFPHQASLRIKEKHFCGGSILNKRWILTAAHCLAGLDASRITVVLGTNTLDKGGDLYRANVTIAHEEYDPRKIKNDIGLIKVDKDIEFTDKIKPINLPTENYQKIDSYVILSGWGRTSYPGNSPNELQHIKLKVIDQKKCATMVIITRIPVSDTNICTLNQYGEGACHGDSGGPLIDGDEQVGVVSWGIPCARNRPDVFTRVFSYLNWIKNHIKEDEINIIASPHYRQCVHLLRHNIFIVLRSAQIFT</sequence>
<evidence type="ECO:0000256" key="3">
    <source>
        <dbReference type="ARBA" id="ARBA00022525"/>
    </source>
</evidence>
<dbReference type="Pfam" id="PF00089">
    <property type="entry name" value="Trypsin"/>
    <property type="match status" value="1"/>
</dbReference>
<evidence type="ECO:0000256" key="12">
    <source>
        <dbReference type="SAM" id="SignalP"/>
    </source>
</evidence>
<dbReference type="InterPro" id="IPR050430">
    <property type="entry name" value="Peptidase_S1"/>
</dbReference>
<evidence type="ECO:0000256" key="11">
    <source>
        <dbReference type="RuleBase" id="RU363034"/>
    </source>
</evidence>
<dbReference type="SUPFAM" id="SSF50494">
    <property type="entry name" value="Trypsin-like serine proteases"/>
    <property type="match status" value="1"/>
</dbReference>
<dbReference type="InterPro" id="IPR018114">
    <property type="entry name" value="TRYPSIN_HIS"/>
</dbReference>
<dbReference type="Proteomes" id="UP000600918">
    <property type="component" value="Unassembled WGS sequence"/>
</dbReference>
<dbReference type="FunFam" id="2.40.10.10:FF:000047">
    <property type="entry name" value="Trypsin eta"/>
    <property type="match status" value="1"/>
</dbReference>
<name>A0A834P4V4_VESPE</name>
<evidence type="ECO:0000256" key="7">
    <source>
        <dbReference type="ARBA" id="ARBA00023157"/>
    </source>
</evidence>
<evidence type="ECO:0000256" key="5">
    <source>
        <dbReference type="ARBA" id="ARBA00022801"/>
    </source>
</evidence>
<dbReference type="AlphaFoldDB" id="A0A834P4V4"/>
<comment type="caution">
    <text evidence="14">The sequence shown here is derived from an EMBL/GenBank/DDBJ whole genome shotgun (WGS) entry which is preliminary data.</text>
</comment>